<dbReference type="EC" id="5.6.2.2" evidence="8"/>
<dbReference type="PROSITE" id="PS52040">
    <property type="entry name" value="TOPO_IIA"/>
    <property type="match status" value="1"/>
</dbReference>
<dbReference type="CDD" id="cd00187">
    <property type="entry name" value="TOP4c"/>
    <property type="match status" value="1"/>
</dbReference>
<evidence type="ECO:0000256" key="1">
    <source>
        <dbReference type="ARBA" id="ARBA00000185"/>
    </source>
</evidence>
<dbReference type="FunFam" id="2.120.10.90:FF:000005">
    <property type="entry name" value="DNA topoisomerase 4 subunit A"/>
    <property type="match status" value="1"/>
</dbReference>
<dbReference type="Gene3D" id="1.10.268.10">
    <property type="entry name" value="Topoisomerase, domain 3"/>
    <property type="match status" value="1"/>
</dbReference>
<dbReference type="InterPro" id="IPR013760">
    <property type="entry name" value="Topo_IIA-like_dom_sf"/>
</dbReference>
<keyword evidence="6 8" id="KW-0238">DNA-binding</keyword>
<evidence type="ECO:0000256" key="2">
    <source>
        <dbReference type="ARBA" id="ARBA00008263"/>
    </source>
</evidence>
<dbReference type="HAMAP" id="MF_01897">
    <property type="entry name" value="GyrA"/>
    <property type="match status" value="1"/>
</dbReference>
<keyword evidence="8" id="KW-0963">Cytoplasm</keyword>
<comment type="miscellaneous">
    <text evidence="8">Few gyrases are as efficient as E.coli at forming negative supercoils. Not all organisms have 2 type II topoisomerases; in organisms with a single type II topoisomerase this enzyme also has to decatenate newly replicated chromosomes.</text>
</comment>
<dbReference type="Gene3D" id="2.120.10.90">
    <property type="entry name" value="DNA gyrase/topoisomerase IV, subunit A, C-terminal"/>
    <property type="match status" value="1"/>
</dbReference>
<name>A0A346DZ50_9ENTR</name>
<comment type="function">
    <text evidence="8">A type II topoisomerase that negatively supercoils closed circular double-stranded (ds) DNA in an ATP-dependent manner to modulate DNA topology and maintain chromosomes in an underwound state. Negative supercoiling favors strand separation, and DNA replication, transcription, recombination and repair, all of which involve strand separation. Also able to catalyze the interconversion of other topological isomers of dsDNA rings, including catenanes and knotted rings. Type II topoisomerases break and join 2 DNA strands simultaneously in an ATP-dependent manner.</text>
</comment>
<sequence>MKMNDINNLAKEITLINIEEEIKNSYLDYAMSVIIGRALPDVRDGLKPVHRRILYAMKILNNEWNKSYKKSARIVGDVIGKYHPHGDLAVYDTIVRMAQSFISRYVLIDGQGNFGSIDGDSAAAMRYTEIRMSKIANEFLTDLDKETINFVDNYDNSEKIPEILPTKIPNLLINGSSGIAVGMATNIPSHNINEIINACLAYINDNNITLTELMHYIPGPDFPTGGIINGNKGIEDAYNTGKGIIYIRAKSKIEINKKTKKEKILIKEIPYQVNKSKLISNIVELIKEKKIEGISNIRDESDKSGMNIVIDIKREAVAKIVLNNLYSLTKLETSFGINMVALYQSQPRILNLKKIIKIFINHRREIITKRTIYELKKTEKKTHLLEGLMVALTNIDLIINLIKNSKTLNKAKKSLISHKWDFNISKKIKNIDFNKEKYKKKKDIYIKNNKFTYILTKKQIKAILNLKLHKLTNMEYKNISQKHNLLNKEIYKFKKILNNDNYLTSIIKKELNKIKQKFGDKRRTKIYLNKSNLKTKDLIDKKNVIVTLSNKGYIKYQLLSHYETQHRGGRGKSAAKIKKEDFIENLLITNTHCTILCFSSLGVIYWIKVYQLPKSTRNTKGKPIVNLLPLTKNERITAMLSIDKYKSNLYIFMATAYGIVKKTSLTKFKKERNKGIIAINLRDKDELINVTLTNGKNEIMLFSSMGKVVRFKEKNIRTTNRITYGVKGIKLFKKDRLVSLIVPKKNGNILTVTENGYGKRTKIKEYPSKSRATQGVISIKINKRNGRVIGAVQVLDSDQVMIITNAATLVRIPVSEINIIKRNTQGVILIRIIKNEKVVELQRLEKSIINNIFIENINNKKE</sequence>
<keyword evidence="7 8" id="KW-0413">Isomerase</keyword>
<evidence type="ECO:0000313" key="12">
    <source>
        <dbReference type="Proteomes" id="UP000256856"/>
    </source>
</evidence>
<dbReference type="GO" id="GO:0006265">
    <property type="term" value="P:DNA topological change"/>
    <property type="evidence" value="ECO:0007669"/>
    <property type="project" value="UniProtKB-UniRule"/>
</dbReference>
<reference evidence="11 12" key="1">
    <citation type="submission" date="2018-03" db="EMBL/GenBank/DDBJ databases">
        <title>A parallel universe: an anciently diverged bacterial symbiosis in a Hawaiian planthopper (Hemiptera: Cixiidae) reveals rearranged nutritional responsibilities.</title>
        <authorList>
            <person name="Bennett G."/>
            <person name="Mao M."/>
        </authorList>
    </citation>
    <scope>NUCLEOTIDE SEQUENCE [LARGE SCALE GENOMIC DNA]</scope>
    <source>
        <strain evidence="11 12">OLIH</strain>
    </source>
</reference>
<comment type="catalytic activity">
    <reaction evidence="1 8 9">
        <text>ATP-dependent breakage, passage and rejoining of double-stranded DNA.</text>
        <dbReference type="EC" id="5.6.2.2"/>
    </reaction>
</comment>
<dbReference type="AlphaFoldDB" id="A0A346DZ50"/>
<accession>A0A346DZ50</accession>
<dbReference type="NCBIfam" id="TIGR01063">
    <property type="entry name" value="gyrA"/>
    <property type="match status" value="1"/>
</dbReference>
<dbReference type="Gene3D" id="3.90.199.10">
    <property type="entry name" value="Topoisomerase II, domain 5"/>
    <property type="match status" value="1"/>
</dbReference>
<dbReference type="GO" id="GO:0005524">
    <property type="term" value="F:ATP binding"/>
    <property type="evidence" value="ECO:0007669"/>
    <property type="project" value="UniProtKB-UniRule"/>
</dbReference>
<gene>
    <name evidence="8" type="primary">gyrA</name>
    <name evidence="11" type="ORF">C9I82_023</name>
</gene>
<dbReference type="NCBIfam" id="NF004044">
    <property type="entry name" value="PRK05561.1"/>
    <property type="match status" value="1"/>
</dbReference>
<dbReference type="FunFam" id="3.30.1360.40:FF:000002">
    <property type="entry name" value="DNA gyrase subunit A"/>
    <property type="match status" value="1"/>
</dbReference>
<organism evidence="11 12">
    <name type="scientific">Candidatus Purcelliella pentastirinorum</name>
    <dbReference type="NCBI Taxonomy" id="472834"/>
    <lineage>
        <taxon>Bacteria</taxon>
        <taxon>Pseudomonadati</taxon>
        <taxon>Pseudomonadota</taxon>
        <taxon>Gammaproteobacteria</taxon>
        <taxon>Enterobacterales</taxon>
        <taxon>Enterobacteriaceae</taxon>
        <taxon>Candidatus Purcelliella</taxon>
    </lineage>
</organism>
<evidence type="ECO:0000256" key="7">
    <source>
        <dbReference type="ARBA" id="ARBA00023235"/>
    </source>
</evidence>
<dbReference type="GO" id="GO:0034335">
    <property type="term" value="F:DNA negative supercoiling activity"/>
    <property type="evidence" value="ECO:0007669"/>
    <property type="project" value="UniProtKB-ARBA"/>
</dbReference>
<feature type="short sequence motif" description="GyrA-box" evidence="8">
    <location>
        <begin position="565"/>
        <end position="571"/>
    </location>
</feature>
<dbReference type="GO" id="GO:0009330">
    <property type="term" value="C:DNA topoisomerase type II (double strand cut, ATP-hydrolyzing) complex"/>
    <property type="evidence" value="ECO:0007669"/>
    <property type="project" value="TreeGrafter"/>
</dbReference>
<evidence type="ECO:0000256" key="3">
    <source>
        <dbReference type="ARBA" id="ARBA00022741"/>
    </source>
</evidence>
<protein>
    <recommendedName>
        <fullName evidence="8">DNA gyrase subunit A</fullName>
        <ecNumber evidence="8">5.6.2.2</ecNumber>
    </recommendedName>
</protein>
<dbReference type="Proteomes" id="UP000256856">
    <property type="component" value="Chromosome"/>
</dbReference>
<evidence type="ECO:0000256" key="6">
    <source>
        <dbReference type="ARBA" id="ARBA00023125"/>
    </source>
</evidence>
<dbReference type="PANTHER" id="PTHR43493">
    <property type="entry name" value="DNA GYRASE/TOPOISOMERASE SUBUNIT A"/>
    <property type="match status" value="1"/>
</dbReference>
<keyword evidence="12" id="KW-1185">Reference proteome</keyword>
<dbReference type="EMBL" id="CP028374">
    <property type="protein sequence ID" value="AXN02005.1"/>
    <property type="molecule type" value="Genomic_DNA"/>
</dbReference>
<dbReference type="InterPro" id="IPR013757">
    <property type="entry name" value="Topo_IIA_A_a_sf"/>
</dbReference>
<evidence type="ECO:0000313" key="11">
    <source>
        <dbReference type="EMBL" id="AXN02005.1"/>
    </source>
</evidence>
<comment type="subcellular location">
    <subcellularLocation>
        <location evidence="8">Cytoplasm</location>
    </subcellularLocation>
</comment>
<dbReference type="InterPro" id="IPR006691">
    <property type="entry name" value="GyrA/parC_rep"/>
</dbReference>
<dbReference type="SUPFAM" id="SSF101904">
    <property type="entry name" value="GyrA/ParC C-terminal domain-like"/>
    <property type="match status" value="1"/>
</dbReference>
<keyword evidence="5 8" id="KW-0799">Topoisomerase</keyword>
<dbReference type="Gene3D" id="3.30.1360.40">
    <property type="match status" value="1"/>
</dbReference>
<dbReference type="SMART" id="SM00434">
    <property type="entry name" value="TOP4c"/>
    <property type="match status" value="1"/>
</dbReference>
<dbReference type="NCBIfam" id="NF004043">
    <property type="entry name" value="PRK05560.1"/>
    <property type="match status" value="1"/>
</dbReference>
<comment type="subunit">
    <text evidence="8">Heterotetramer, composed of two GyrA and two GyrB chains. In the heterotetramer, GyrA contains the active site tyrosine that forms a transient covalent intermediate with DNA, while GyrB binds cofactors and catalyzes ATP hydrolysis.</text>
</comment>
<evidence type="ECO:0000256" key="8">
    <source>
        <dbReference type="HAMAP-Rule" id="MF_01897"/>
    </source>
</evidence>
<evidence type="ECO:0000256" key="5">
    <source>
        <dbReference type="ARBA" id="ARBA00023029"/>
    </source>
</evidence>
<dbReference type="InterPro" id="IPR035516">
    <property type="entry name" value="Gyrase/topoIV_suA_C"/>
</dbReference>
<dbReference type="InterPro" id="IPR005743">
    <property type="entry name" value="GyrA"/>
</dbReference>
<dbReference type="GO" id="GO:0005694">
    <property type="term" value="C:chromosome"/>
    <property type="evidence" value="ECO:0007669"/>
    <property type="project" value="InterPro"/>
</dbReference>
<dbReference type="Pfam" id="PF03989">
    <property type="entry name" value="DNA_gyraseA_C"/>
    <property type="match status" value="6"/>
</dbReference>
<dbReference type="SUPFAM" id="SSF56719">
    <property type="entry name" value="Type II DNA topoisomerase"/>
    <property type="match status" value="1"/>
</dbReference>
<proteinExistence type="inferred from homology"/>
<dbReference type="PANTHER" id="PTHR43493:SF5">
    <property type="entry name" value="DNA GYRASE SUBUNIT A, CHLOROPLASTIC_MITOCHONDRIAL"/>
    <property type="match status" value="1"/>
</dbReference>
<dbReference type="InterPro" id="IPR013758">
    <property type="entry name" value="Topo_IIA_A/C_ab"/>
</dbReference>
<evidence type="ECO:0000256" key="4">
    <source>
        <dbReference type="ARBA" id="ARBA00022840"/>
    </source>
</evidence>
<dbReference type="GO" id="GO:0003677">
    <property type="term" value="F:DNA binding"/>
    <property type="evidence" value="ECO:0007669"/>
    <property type="project" value="UniProtKB-UniRule"/>
</dbReference>
<dbReference type="KEGG" id="ppet:C9I82_023"/>
<comment type="similarity">
    <text evidence="2 8">Belongs to the type II topoisomerase GyrA/ParC subunit family.</text>
</comment>
<dbReference type="InterPro" id="IPR002205">
    <property type="entry name" value="Topo_IIA_dom_A"/>
</dbReference>
<keyword evidence="4 8" id="KW-0067">ATP-binding</keyword>
<dbReference type="FunFam" id="3.90.199.10:FF:000001">
    <property type="entry name" value="DNA gyrase subunit A"/>
    <property type="match status" value="1"/>
</dbReference>
<keyword evidence="3 8" id="KW-0547">Nucleotide-binding</keyword>
<feature type="domain" description="Topo IIA-type catalytic" evidence="10">
    <location>
        <begin position="39"/>
        <end position="538"/>
    </location>
</feature>
<evidence type="ECO:0000256" key="9">
    <source>
        <dbReference type="PROSITE-ProRule" id="PRU01384"/>
    </source>
</evidence>
<dbReference type="GO" id="GO:0006261">
    <property type="term" value="P:DNA-templated DNA replication"/>
    <property type="evidence" value="ECO:0007669"/>
    <property type="project" value="UniProtKB-UniRule"/>
</dbReference>
<dbReference type="GO" id="GO:0005737">
    <property type="term" value="C:cytoplasm"/>
    <property type="evidence" value="ECO:0007669"/>
    <property type="project" value="UniProtKB-SubCell"/>
</dbReference>
<dbReference type="Pfam" id="PF00521">
    <property type="entry name" value="DNA_topoisoIV"/>
    <property type="match status" value="1"/>
</dbReference>
<dbReference type="InterPro" id="IPR050220">
    <property type="entry name" value="Type_II_DNA_Topoisomerases"/>
</dbReference>
<feature type="active site" description="O-(5'-phospho-DNA)-tyrosine intermediate" evidence="8 9">
    <location>
        <position position="127"/>
    </location>
</feature>
<evidence type="ECO:0000259" key="10">
    <source>
        <dbReference type="PROSITE" id="PS52040"/>
    </source>
</evidence>